<dbReference type="Proteomes" id="UP000177707">
    <property type="component" value="Unassembled WGS sequence"/>
</dbReference>
<name>A0A1G2TZQ9_9BACT</name>
<organism evidence="1 2">
    <name type="scientific">Candidatus Zambryskibacteria bacterium RIFCSPLOWO2_01_FULL_39_39</name>
    <dbReference type="NCBI Taxonomy" id="1802758"/>
    <lineage>
        <taxon>Bacteria</taxon>
        <taxon>Candidatus Zambryskiibacteriota</taxon>
    </lineage>
</organism>
<gene>
    <name evidence="1" type="ORF">A3A96_02600</name>
</gene>
<dbReference type="EMBL" id="MHWB01000002">
    <property type="protein sequence ID" value="OHB02714.1"/>
    <property type="molecule type" value="Genomic_DNA"/>
</dbReference>
<dbReference type="AlphaFoldDB" id="A0A1G2TZQ9"/>
<protein>
    <submittedName>
        <fullName evidence="1">Uncharacterized protein</fullName>
    </submittedName>
</protein>
<proteinExistence type="predicted"/>
<evidence type="ECO:0000313" key="1">
    <source>
        <dbReference type="EMBL" id="OHB02714.1"/>
    </source>
</evidence>
<accession>A0A1G2TZQ9</accession>
<sequence>MRQWYWGGQTYTHSTDFKLWAHVHLALCKNVLNAKTAYIYESDREGQTIFSVLGVEVDRYQTANETIYNLGYDNLLARLLTLTPEQIREEHPWMYNSMIYHFGSVKATLKKRDWGESIVYHHHEDLSPYWAKEVVPFLEEMTDQQIADVCGCTPEQIANIRLIAYMNKVVPVVKKEYPPEESETPRGIFHKLGKVLKIA</sequence>
<evidence type="ECO:0000313" key="2">
    <source>
        <dbReference type="Proteomes" id="UP000177707"/>
    </source>
</evidence>
<comment type="caution">
    <text evidence="1">The sequence shown here is derived from an EMBL/GenBank/DDBJ whole genome shotgun (WGS) entry which is preliminary data.</text>
</comment>
<reference evidence="1 2" key="1">
    <citation type="journal article" date="2016" name="Nat. Commun.">
        <title>Thousands of microbial genomes shed light on interconnected biogeochemical processes in an aquifer system.</title>
        <authorList>
            <person name="Anantharaman K."/>
            <person name="Brown C.T."/>
            <person name="Hug L.A."/>
            <person name="Sharon I."/>
            <person name="Castelle C.J."/>
            <person name="Probst A.J."/>
            <person name="Thomas B.C."/>
            <person name="Singh A."/>
            <person name="Wilkins M.J."/>
            <person name="Karaoz U."/>
            <person name="Brodie E.L."/>
            <person name="Williams K.H."/>
            <person name="Hubbard S.S."/>
            <person name="Banfield J.F."/>
        </authorList>
    </citation>
    <scope>NUCLEOTIDE SEQUENCE [LARGE SCALE GENOMIC DNA]</scope>
</reference>